<dbReference type="EMBL" id="RKIK01000031">
    <property type="protein sequence ID" value="ROV59830.1"/>
    <property type="molecule type" value="Genomic_DNA"/>
</dbReference>
<proteinExistence type="predicted"/>
<evidence type="ECO:0000313" key="6">
    <source>
        <dbReference type="Proteomes" id="UP000278792"/>
    </source>
</evidence>
<dbReference type="InterPro" id="IPR009057">
    <property type="entry name" value="Homeodomain-like_sf"/>
</dbReference>
<keyword evidence="2" id="KW-0238">DNA-binding</keyword>
<dbReference type="InterPro" id="IPR018060">
    <property type="entry name" value="HTH_AraC"/>
</dbReference>
<evidence type="ECO:0000256" key="2">
    <source>
        <dbReference type="ARBA" id="ARBA00023125"/>
    </source>
</evidence>
<evidence type="ECO:0000256" key="1">
    <source>
        <dbReference type="ARBA" id="ARBA00023015"/>
    </source>
</evidence>
<dbReference type="PANTHER" id="PTHR47894:SF4">
    <property type="entry name" value="HTH-TYPE TRANSCRIPTIONAL REGULATOR GADX"/>
    <property type="match status" value="1"/>
</dbReference>
<gene>
    <name evidence="5" type="ORF">EGH82_11750</name>
</gene>
<dbReference type="GO" id="GO:0003700">
    <property type="term" value="F:DNA-binding transcription factor activity"/>
    <property type="evidence" value="ECO:0007669"/>
    <property type="project" value="InterPro"/>
</dbReference>
<evidence type="ECO:0000313" key="5">
    <source>
        <dbReference type="EMBL" id="ROV59830.1"/>
    </source>
</evidence>
<dbReference type="SMART" id="SM00342">
    <property type="entry name" value="HTH_ARAC"/>
    <property type="match status" value="1"/>
</dbReference>
<dbReference type="PRINTS" id="PR00032">
    <property type="entry name" value="HTHARAC"/>
</dbReference>
<evidence type="ECO:0000256" key="3">
    <source>
        <dbReference type="ARBA" id="ARBA00023163"/>
    </source>
</evidence>
<keyword evidence="3" id="KW-0804">Transcription</keyword>
<dbReference type="GO" id="GO:0000976">
    <property type="term" value="F:transcription cis-regulatory region binding"/>
    <property type="evidence" value="ECO:0007669"/>
    <property type="project" value="TreeGrafter"/>
</dbReference>
<dbReference type="PROSITE" id="PS01124">
    <property type="entry name" value="HTH_ARAC_FAMILY_2"/>
    <property type="match status" value="1"/>
</dbReference>
<evidence type="ECO:0000259" key="4">
    <source>
        <dbReference type="PROSITE" id="PS01124"/>
    </source>
</evidence>
<protein>
    <submittedName>
        <fullName evidence="5">AraC family transcriptional regulator</fullName>
    </submittedName>
</protein>
<sequence>MMADKQQAIKLVKKEDVQFFLEMFEDIDVDFYQLLHESYIPSDIGSATYTYLPEKTLENLVTQLGERSCKEQFAYTVWIACRENYIPKFVAKLNNNGCVKALIEQSCLLLSDAKNSTELSLKFVGDKWWLVREKTFSEDIWFKYAEIFSVIFINELLYALIGKQWHMSEVAIRSADIDGFNLLPEFKTVQFYTQRSVTAVRIPEGLLETQSQLAIQATDTLNNRADNVEQSFLSLFKLAIHPYLSTGKLPIKWAAKILNMHVRTLQRRLVEEGTTYSELIEQMVLEQTLHYLANSTLSITEIAAQMGYSEAAHFTRAFKRQMNMTPSQYRKLSRADNV</sequence>
<reference evidence="5 6" key="1">
    <citation type="submission" date="2018-11" db="EMBL/GenBank/DDBJ databases">
        <title>Vibrio ponticus strain CAIM 1751 pathogenic for the snapper Lutjanus guttatus.</title>
        <authorList>
            <person name="Soto-Rodriguez S."/>
            <person name="Lozano-Olvera R."/>
            <person name="Gomez-Gil B."/>
        </authorList>
    </citation>
    <scope>NUCLEOTIDE SEQUENCE [LARGE SCALE GENOMIC DNA]</scope>
    <source>
        <strain evidence="5 6">CAIM 1751</strain>
    </source>
</reference>
<dbReference type="Proteomes" id="UP000278792">
    <property type="component" value="Unassembled WGS sequence"/>
</dbReference>
<dbReference type="InterPro" id="IPR020449">
    <property type="entry name" value="Tscrpt_reg_AraC-type_HTH"/>
</dbReference>
<name>A0A3N3DZJ7_9VIBR</name>
<dbReference type="AlphaFoldDB" id="A0A3N3DZJ7"/>
<dbReference type="Pfam" id="PF12833">
    <property type="entry name" value="HTH_18"/>
    <property type="match status" value="1"/>
</dbReference>
<comment type="caution">
    <text evidence="5">The sequence shown here is derived from an EMBL/GenBank/DDBJ whole genome shotgun (WGS) entry which is preliminary data.</text>
</comment>
<feature type="domain" description="HTH araC/xylS-type" evidence="4">
    <location>
        <begin position="234"/>
        <end position="332"/>
    </location>
</feature>
<dbReference type="Gene3D" id="1.10.10.60">
    <property type="entry name" value="Homeodomain-like"/>
    <property type="match status" value="1"/>
</dbReference>
<dbReference type="GO" id="GO:0005829">
    <property type="term" value="C:cytosol"/>
    <property type="evidence" value="ECO:0007669"/>
    <property type="project" value="TreeGrafter"/>
</dbReference>
<dbReference type="PANTHER" id="PTHR47894">
    <property type="entry name" value="HTH-TYPE TRANSCRIPTIONAL REGULATOR GADX"/>
    <property type="match status" value="1"/>
</dbReference>
<organism evidence="5 6">
    <name type="scientific">Vibrio ponticus</name>
    <dbReference type="NCBI Taxonomy" id="265668"/>
    <lineage>
        <taxon>Bacteria</taxon>
        <taxon>Pseudomonadati</taxon>
        <taxon>Pseudomonadota</taxon>
        <taxon>Gammaproteobacteria</taxon>
        <taxon>Vibrionales</taxon>
        <taxon>Vibrionaceae</taxon>
        <taxon>Vibrio</taxon>
    </lineage>
</organism>
<keyword evidence="1" id="KW-0805">Transcription regulation</keyword>
<dbReference type="SUPFAM" id="SSF46689">
    <property type="entry name" value="Homeodomain-like"/>
    <property type="match status" value="1"/>
</dbReference>
<accession>A0A3N3DZJ7</accession>